<sequence>MSGKSRNPEKPYNKLTVGIAPDSWGVWFPEDDKQVNWQTFLDEVAEAGYEVIETGPFGFLPTDPEVLQAECTKRGIRVVAGTQFGILHRPEAWEQTEREMRANASVLKAIGAHHLVYLPPMLRDLQTGGWAEDPNLSDADWKLLAGNANRLGKLLKEDYDVTMVVHPHGDSHIENREQIDRFFAETDPEYVSFCLDTGHLEYGEVDTVDLIRSYPDRIGLVHIKQMDPEVVQRVRRENLSFGEAVSLGVCVTPDAGQPKVGAVIDALAALDKELYVIVEQDLYPCAPDVPLPLAIETRRVLADNHLGIH</sequence>
<dbReference type="Pfam" id="PF01261">
    <property type="entry name" value="AP_endonuc_2"/>
    <property type="match status" value="1"/>
</dbReference>
<dbReference type="EMBL" id="LR134406">
    <property type="protein sequence ID" value="VEH68921.1"/>
    <property type="molecule type" value="Genomic_DNA"/>
</dbReference>
<dbReference type="Proteomes" id="UP000273044">
    <property type="component" value="Chromosome"/>
</dbReference>
<proteinExistence type="predicted"/>
<reference evidence="2 3" key="1">
    <citation type="submission" date="2018-12" db="EMBL/GenBank/DDBJ databases">
        <authorList>
            <consortium name="Pathogen Informatics"/>
        </authorList>
    </citation>
    <scope>NUCLEOTIDE SEQUENCE [LARGE SCALE GENOMIC DNA]</scope>
    <source>
        <strain evidence="2 3">NCTC12967</strain>
    </source>
</reference>
<keyword evidence="2" id="KW-0456">Lyase</keyword>
<organism evidence="2 3">
    <name type="scientific">Arachnia propionica</name>
    <dbReference type="NCBI Taxonomy" id="1750"/>
    <lineage>
        <taxon>Bacteria</taxon>
        <taxon>Bacillati</taxon>
        <taxon>Actinomycetota</taxon>
        <taxon>Actinomycetes</taxon>
        <taxon>Propionibacteriales</taxon>
        <taxon>Propionibacteriaceae</taxon>
        <taxon>Arachnia</taxon>
    </lineage>
</organism>
<dbReference type="RefSeq" id="WP_061787366.1">
    <property type="nucleotide sequence ID" value="NZ_CAURRE010000047.1"/>
</dbReference>
<dbReference type="PANTHER" id="PTHR12110:SF41">
    <property type="entry name" value="INOSOSE DEHYDRATASE"/>
    <property type="match status" value="1"/>
</dbReference>
<dbReference type="SUPFAM" id="SSF51658">
    <property type="entry name" value="Xylose isomerase-like"/>
    <property type="match status" value="1"/>
</dbReference>
<keyword evidence="3" id="KW-1185">Reference proteome</keyword>
<dbReference type="AlphaFoldDB" id="A0A448MUU9"/>
<gene>
    <name evidence="2" type="primary">iolE_2</name>
    <name evidence="2" type="ORF">NCTC12967_00184</name>
</gene>
<dbReference type="InterPro" id="IPR036237">
    <property type="entry name" value="Xyl_isomerase-like_sf"/>
</dbReference>
<dbReference type="EC" id="4.2.1.44" evidence="2"/>
<accession>A0A448MUU9</accession>
<dbReference type="Gene3D" id="3.20.20.150">
    <property type="entry name" value="Divalent-metal-dependent TIM barrel enzymes"/>
    <property type="match status" value="1"/>
</dbReference>
<dbReference type="GeneID" id="64405687"/>
<evidence type="ECO:0000259" key="1">
    <source>
        <dbReference type="Pfam" id="PF01261"/>
    </source>
</evidence>
<protein>
    <submittedName>
        <fullName evidence="2">Inosose dehydratase</fullName>
        <ecNumber evidence="2">4.2.1.44</ecNumber>
    </submittedName>
</protein>
<dbReference type="InterPro" id="IPR050312">
    <property type="entry name" value="IolE/XylAMocC-like"/>
</dbReference>
<feature type="domain" description="Xylose isomerase-like TIM barrel" evidence="1">
    <location>
        <begin position="41"/>
        <end position="279"/>
    </location>
</feature>
<evidence type="ECO:0000313" key="3">
    <source>
        <dbReference type="Proteomes" id="UP000273044"/>
    </source>
</evidence>
<evidence type="ECO:0000313" key="2">
    <source>
        <dbReference type="EMBL" id="VEH68921.1"/>
    </source>
</evidence>
<dbReference type="GO" id="GO:0050114">
    <property type="term" value="F:myo-inosose-2 dehydratase activity"/>
    <property type="evidence" value="ECO:0007669"/>
    <property type="project" value="UniProtKB-EC"/>
</dbReference>
<dbReference type="PANTHER" id="PTHR12110">
    <property type="entry name" value="HYDROXYPYRUVATE ISOMERASE"/>
    <property type="match status" value="1"/>
</dbReference>
<name>A0A448MUU9_9ACTN</name>
<dbReference type="InterPro" id="IPR013022">
    <property type="entry name" value="Xyl_isomerase-like_TIM-brl"/>
</dbReference>